<comment type="caution">
    <text evidence="1">The sequence shown here is derived from an EMBL/GenBank/DDBJ whole genome shotgun (WGS) entry which is preliminary data.</text>
</comment>
<accession>A0AAD6Z236</accession>
<dbReference type="InterPro" id="IPR036047">
    <property type="entry name" value="F-box-like_dom_sf"/>
</dbReference>
<sequence>MASGIPPELFEVIVEQLSDSPKDLSVCNLVCREWLLLARNYTTIHLSTQNISGVLDLLEFPTTTLFYSLRRLDIFAWYSEDTAHLPILQMLPQFKRLPALVMWCPFPDGLPDLPWLTELELSGTFGSWASFVRFMSNLPALQTLVLDDVRWADVPVPPLNFPFLDLRALSLDFGTGAPIEAIMLPNRTRSLTLGLWGYSSSPTGCLQIVPTYLHHLGGHLRYLHLRCESTDHIDFCHNVGLQHLQIGGAIPLNIVGELSVVDVSPSLECLLANVASHCSLQTLTLGVQTESVTNPIYPTEWTVFPKFVQFMDAPQFSAVREIQFIVNGSPFVLRGSARAAREHFERLLPDILPARAARRVACFDGEDPDEVWY</sequence>
<dbReference type="AlphaFoldDB" id="A0AAD6Z236"/>
<reference evidence="1" key="1">
    <citation type="submission" date="2023-03" db="EMBL/GenBank/DDBJ databases">
        <title>Massive genome expansion in bonnet fungi (Mycena s.s.) driven by repeated elements and novel gene families across ecological guilds.</title>
        <authorList>
            <consortium name="Lawrence Berkeley National Laboratory"/>
            <person name="Harder C.B."/>
            <person name="Miyauchi S."/>
            <person name="Viragh M."/>
            <person name="Kuo A."/>
            <person name="Thoen E."/>
            <person name="Andreopoulos B."/>
            <person name="Lu D."/>
            <person name="Skrede I."/>
            <person name="Drula E."/>
            <person name="Henrissat B."/>
            <person name="Morin E."/>
            <person name="Kohler A."/>
            <person name="Barry K."/>
            <person name="LaButti K."/>
            <person name="Morin E."/>
            <person name="Salamov A."/>
            <person name="Lipzen A."/>
            <person name="Mereny Z."/>
            <person name="Hegedus B."/>
            <person name="Baldrian P."/>
            <person name="Stursova M."/>
            <person name="Weitz H."/>
            <person name="Taylor A."/>
            <person name="Grigoriev I.V."/>
            <person name="Nagy L.G."/>
            <person name="Martin F."/>
            <person name="Kauserud H."/>
        </authorList>
    </citation>
    <scope>NUCLEOTIDE SEQUENCE</scope>
    <source>
        <strain evidence="1">CBHHK002</strain>
    </source>
</reference>
<protein>
    <recommendedName>
        <fullName evidence="3">F-box domain-containing protein</fullName>
    </recommendedName>
</protein>
<dbReference type="SUPFAM" id="SSF52047">
    <property type="entry name" value="RNI-like"/>
    <property type="match status" value="1"/>
</dbReference>
<organism evidence="1 2">
    <name type="scientific">Mycena albidolilacea</name>
    <dbReference type="NCBI Taxonomy" id="1033008"/>
    <lineage>
        <taxon>Eukaryota</taxon>
        <taxon>Fungi</taxon>
        <taxon>Dikarya</taxon>
        <taxon>Basidiomycota</taxon>
        <taxon>Agaricomycotina</taxon>
        <taxon>Agaricomycetes</taxon>
        <taxon>Agaricomycetidae</taxon>
        <taxon>Agaricales</taxon>
        <taxon>Marasmiineae</taxon>
        <taxon>Mycenaceae</taxon>
        <taxon>Mycena</taxon>
    </lineage>
</organism>
<evidence type="ECO:0000313" key="1">
    <source>
        <dbReference type="EMBL" id="KAJ7304625.1"/>
    </source>
</evidence>
<proteinExistence type="predicted"/>
<evidence type="ECO:0000313" key="2">
    <source>
        <dbReference type="Proteomes" id="UP001218218"/>
    </source>
</evidence>
<name>A0AAD6Z236_9AGAR</name>
<dbReference type="SUPFAM" id="SSF81383">
    <property type="entry name" value="F-box domain"/>
    <property type="match status" value="1"/>
</dbReference>
<keyword evidence="2" id="KW-1185">Reference proteome</keyword>
<gene>
    <name evidence="1" type="ORF">DFH08DRAFT_1089183</name>
</gene>
<dbReference type="Gene3D" id="3.80.10.10">
    <property type="entry name" value="Ribonuclease Inhibitor"/>
    <property type="match status" value="1"/>
</dbReference>
<dbReference type="EMBL" id="JARIHO010000100">
    <property type="protein sequence ID" value="KAJ7304625.1"/>
    <property type="molecule type" value="Genomic_DNA"/>
</dbReference>
<dbReference type="InterPro" id="IPR032675">
    <property type="entry name" value="LRR_dom_sf"/>
</dbReference>
<evidence type="ECO:0008006" key="3">
    <source>
        <dbReference type="Google" id="ProtNLM"/>
    </source>
</evidence>
<dbReference type="Proteomes" id="UP001218218">
    <property type="component" value="Unassembled WGS sequence"/>
</dbReference>